<evidence type="ECO:0000313" key="1">
    <source>
        <dbReference type="EMBL" id="QLI70406.1"/>
    </source>
</evidence>
<dbReference type="Proteomes" id="UP000510686">
    <property type="component" value="Chromosome 4"/>
</dbReference>
<dbReference type="GeneID" id="26246697"/>
<protein>
    <submittedName>
        <fullName evidence="1">Uncharacterized protein</fullName>
    </submittedName>
</protein>
<evidence type="ECO:0000313" key="2">
    <source>
        <dbReference type="Proteomes" id="UP000510686"/>
    </source>
</evidence>
<gene>
    <name evidence="1" type="ORF">G6M90_00g068350</name>
</gene>
<name>A0A7D5Z6U2_9HYPO</name>
<reference evidence="1 2" key="1">
    <citation type="submission" date="2020-07" db="EMBL/GenBank/DDBJ databases">
        <title>Telomere length de novo assembly of all 7 chromosomes of the fungus, Metarhizium brunneum, using a novel assembly pipeline.</title>
        <authorList>
            <person name="Saud z."/>
            <person name="Kortsinoglou A."/>
            <person name="Kouvelis V.N."/>
            <person name="Butt T.M."/>
        </authorList>
    </citation>
    <scope>NUCLEOTIDE SEQUENCE [LARGE SCALE GENOMIC DNA]</scope>
    <source>
        <strain evidence="1 2">4556</strain>
    </source>
</reference>
<dbReference type="OrthoDB" id="5151059at2759"/>
<organism evidence="1 2">
    <name type="scientific">Metarhizium brunneum</name>
    <dbReference type="NCBI Taxonomy" id="500148"/>
    <lineage>
        <taxon>Eukaryota</taxon>
        <taxon>Fungi</taxon>
        <taxon>Dikarya</taxon>
        <taxon>Ascomycota</taxon>
        <taxon>Pezizomycotina</taxon>
        <taxon>Sordariomycetes</taxon>
        <taxon>Hypocreomycetidae</taxon>
        <taxon>Hypocreales</taxon>
        <taxon>Clavicipitaceae</taxon>
        <taxon>Metarhizium</taxon>
    </lineage>
</organism>
<sequence>MADATLKRLEEELEKIRQDLWDVDSSDDALDKVLAKITSLKAQFEVQKSLQVTANLLRRQPKDRALPKQQATKVKHLIRFVFRKDSRGGDRSQQLRQLDCDSLKLCGLTYTTEDIVKMEHEKFELVRTLAAEFMLNRQLSPLLYRPDVDKAVDAVVEEPDDQESYDAFMKGTTFGSLHRLRLITLEHTSRRLLTRKRKYNAFASPNEDHQGGYNGGRTIDNIDAPANSELHDAANQGTTERATSNKYKGGVFIVRKEDARYAMSLDQHIWEIWLTNPEQRYNTYDGKKRSFLTLWVSEEMGKELGKRGKLMVANEDTNGYLQT</sequence>
<dbReference type="KEGG" id="mbrn:26246697"/>
<dbReference type="EMBL" id="CP058935">
    <property type="protein sequence ID" value="QLI70406.1"/>
    <property type="molecule type" value="Genomic_DNA"/>
</dbReference>
<accession>A0A7D5Z6U2</accession>
<dbReference type="RefSeq" id="XP_065987003.1">
    <property type="nucleotide sequence ID" value="XM_066130868.1"/>
</dbReference>
<keyword evidence="2" id="KW-1185">Reference proteome</keyword>
<proteinExistence type="predicted"/>
<dbReference type="AlphaFoldDB" id="A0A7D5Z6U2"/>